<keyword evidence="5 8" id="KW-0812">Transmembrane</keyword>
<evidence type="ECO:0000313" key="9">
    <source>
        <dbReference type="EMBL" id="NLW35603.1"/>
    </source>
</evidence>
<dbReference type="AlphaFoldDB" id="A0A351U4E3"/>
<dbReference type="Gene3D" id="1.20.58.340">
    <property type="entry name" value="Magnesium transport protein CorA, transmembrane region"/>
    <property type="match status" value="2"/>
</dbReference>
<dbReference type="InterPro" id="IPR004488">
    <property type="entry name" value="Mg/Co-transport_prot_CorA"/>
</dbReference>
<dbReference type="NCBIfam" id="TIGR00383">
    <property type="entry name" value="corA"/>
    <property type="match status" value="1"/>
</dbReference>
<dbReference type="PANTHER" id="PTHR46494:SF1">
    <property type="entry name" value="CORA FAMILY METAL ION TRANSPORTER (EUROFUNG)"/>
    <property type="match status" value="1"/>
</dbReference>
<dbReference type="SUPFAM" id="SSF143865">
    <property type="entry name" value="CorA soluble domain-like"/>
    <property type="match status" value="1"/>
</dbReference>
<dbReference type="Proteomes" id="UP000777265">
    <property type="component" value="Unassembled WGS sequence"/>
</dbReference>
<feature type="transmembrane region" description="Helical" evidence="8">
    <location>
        <begin position="297"/>
        <end position="317"/>
    </location>
</feature>
<dbReference type="SUPFAM" id="SSF144083">
    <property type="entry name" value="Magnesium transport protein CorA, transmembrane region"/>
    <property type="match status" value="1"/>
</dbReference>
<dbReference type="GO" id="GO:0005886">
    <property type="term" value="C:plasma membrane"/>
    <property type="evidence" value="ECO:0007669"/>
    <property type="project" value="UniProtKB-SubCell"/>
</dbReference>
<evidence type="ECO:0000256" key="2">
    <source>
        <dbReference type="ARBA" id="ARBA00009765"/>
    </source>
</evidence>
<gene>
    <name evidence="8 9" type="primary">corA</name>
    <name evidence="9" type="ORF">GXY80_09015</name>
</gene>
<dbReference type="STRING" id="909663.GCA_000512235_00224"/>
<comment type="caution">
    <text evidence="9">The sequence shown here is derived from an EMBL/GenBank/DDBJ whole genome shotgun (WGS) entry which is preliminary data.</text>
</comment>
<dbReference type="Pfam" id="PF01544">
    <property type="entry name" value="CorA"/>
    <property type="match status" value="1"/>
</dbReference>
<evidence type="ECO:0000256" key="4">
    <source>
        <dbReference type="ARBA" id="ARBA00022475"/>
    </source>
</evidence>
<dbReference type="Gene3D" id="3.30.460.20">
    <property type="entry name" value="CorA soluble domain-like"/>
    <property type="match status" value="1"/>
</dbReference>
<keyword evidence="7 8" id="KW-0472">Membrane</keyword>
<evidence type="ECO:0000313" key="10">
    <source>
        <dbReference type="Proteomes" id="UP000777265"/>
    </source>
</evidence>
<dbReference type="InterPro" id="IPR045861">
    <property type="entry name" value="CorA_cytoplasmic_dom"/>
</dbReference>
<comment type="similarity">
    <text evidence="2 8">Belongs to the CorA metal ion transporter (MIT) (TC 1.A.35) family.</text>
</comment>
<protein>
    <recommendedName>
        <fullName evidence="8">Magnesium transport protein CorA</fullName>
    </recommendedName>
</protein>
<dbReference type="CDD" id="cd12828">
    <property type="entry name" value="TmCorA-like_1"/>
    <property type="match status" value="1"/>
</dbReference>
<dbReference type="InterPro" id="IPR045863">
    <property type="entry name" value="CorA_TM1_TM2"/>
</dbReference>
<dbReference type="InterPro" id="IPR002523">
    <property type="entry name" value="MgTranspt_CorA/ZnTranspt_ZntB"/>
</dbReference>
<keyword evidence="8" id="KW-0406">Ion transport</keyword>
<evidence type="ECO:0000256" key="5">
    <source>
        <dbReference type="ARBA" id="ARBA00022692"/>
    </source>
</evidence>
<evidence type="ECO:0000256" key="6">
    <source>
        <dbReference type="ARBA" id="ARBA00022989"/>
    </source>
</evidence>
<proteinExistence type="inferred from homology"/>
<reference evidence="9" key="2">
    <citation type="submission" date="2020-01" db="EMBL/GenBank/DDBJ databases">
        <authorList>
            <person name="Campanaro S."/>
        </authorList>
    </citation>
    <scope>NUCLEOTIDE SEQUENCE</scope>
    <source>
        <strain evidence="9">AS06rmzACSIP_7</strain>
    </source>
</reference>
<keyword evidence="6 8" id="KW-1133">Transmembrane helix</keyword>
<dbReference type="GO" id="GO:0000287">
    <property type="term" value="F:magnesium ion binding"/>
    <property type="evidence" value="ECO:0007669"/>
    <property type="project" value="TreeGrafter"/>
</dbReference>
<keyword evidence="3 8" id="KW-0813">Transport</keyword>
<accession>A0A351U4E3</accession>
<sequence length="355" mass="40759">MAGTTTKKRSKKAGLPAGTLIHIGEQKIEQAMATIIAYEGDNSRKVELSDLEQCLASRSSKEVVWVNVSGIHQADIVEMMGRIFRLHPLSLEDIMNTDQRPKMEEYESYIFIVLKRLVYDEPSSRVKDEQISLVLGNGFLISFQEGGPDAFSSVREAIRGRRGRITEAGTDYLAYALVDVIVDNYFLAMEKLGEDIEGLEDSLIKNPGAQTLRSIHRLKRELIFLRKTVWPLREVIGDLERRGSMFIRESTIIYFRDVYDHVIHVSDTIETFRDMASGMLDIYLSSVSNRMNEIMKVLTIIATIFIPLTWMAGIYGMNFEHMPELRMRFGYPLVMLFMGVIAILMLVYFKRKKWF</sequence>
<comment type="subcellular location">
    <subcellularLocation>
        <location evidence="1">Cell membrane</location>
        <topology evidence="1">Multi-pass membrane protein</topology>
    </subcellularLocation>
    <subcellularLocation>
        <location evidence="8">Membrane</location>
        <topology evidence="8">Multi-pass membrane protein</topology>
    </subcellularLocation>
</comment>
<feature type="transmembrane region" description="Helical" evidence="8">
    <location>
        <begin position="329"/>
        <end position="349"/>
    </location>
</feature>
<keyword evidence="4 8" id="KW-1003">Cell membrane</keyword>
<keyword evidence="8" id="KW-0460">Magnesium</keyword>
<name>A0A351U4E3_9BACT</name>
<dbReference type="GO" id="GO:0015095">
    <property type="term" value="F:magnesium ion transmembrane transporter activity"/>
    <property type="evidence" value="ECO:0007669"/>
    <property type="project" value="UniProtKB-UniRule"/>
</dbReference>
<reference evidence="9" key="1">
    <citation type="journal article" date="2020" name="Biotechnol. Biofuels">
        <title>New insights from the biogas microbiome by comprehensive genome-resolved metagenomics of nearly 1600 species originating from multiple anaerobic digesters.</title>
        <authorList>
            <person name="Campanaro S."/>
            <person name="Treu L."/>
            <person name="Rodriguez-R L.M."/>
            <person name="Kovalovszki A."/>
            <person name="Ziels R.M."/>
            <person name="Maus I."/>
            <person name="Zhu X."/>
            <person name="Kougias P.G."/>
            <person name="Basile A."/>
            <person name="Luo G."/>
            <person name="Schluter A."/>
            <person name="Konstantinidis K.T."/>
            <person name="Angelidaki I."/>
        </authorList>
    </citation>
    <scope>NUCLEOTIDE SEQUENCE</scope>
    <source>
        <strain evidence="9">AS06rmzACSIP_7</strain>
    </source>
</reference>
<dbReference type="PANTHER" id="PTHR46494">
    <property type="entry name" value="CORA FAMILY METAL ION TRANSPORTER (EUROFUNG)"/>
    <property type="match status" value="1"/>
</dbReference>
<evidence type="ECO:0000256" key="1">
    <source>
        <dbReference type="ARBA" id="ARBA00004651"/>
    </source>
</evidence>
<dbReference type="EMBL" id="JAAYEE010000146">
    <property type="protein sequence ID" value="NLW35603.1"/>
    <property type="molecule type" value="Genomic_DNA"/>
</dbReference>
<organism evidence="9 10">
    <name type="scientific">Syntrophorhabdus aromaticivorans</name>
    <dbReference type="NCBI Taxonomy" id="328301"/>
    <lineage>
        <taxon>Bacteria</taxon>
        <taxon>Pseudomonadati</taxon>
        <taxon>Thermodesulfobacteriota</taxon>
        <taxon>Syntrophorhabdia</taxon>
        <taxon>Syntrophorhabdales</taxon>
        <taxon>Syntrophorhabdaceae</taxon>
        <taxon>Syntrophorhabdus</taxon>
    </lineage>
</organism>
<comment type="function">
    <text evidence="8">Mediates influx of magnesium ions.</text>
</comment>
<dbReference type="FunFam" id="1.20.58.340:FF:000012">
    <property type="entry name" value="Magnesium transport protein CorA"/>
    <property type="match status" value="1"/>
</dbReference>
<dbReference type="GO" id="GO:0050897">
    <property type="term" value="F:cobalt ion binding"/>
    <property type="evidence" value="ECO:0007669"/>
    <property type="project" value="TreeGrafter"/>
</dbReference>
<evidence type="ECO:0000256" key="3">
    <source>
        <dbReference type="ARBA" id="ARBA00022448"/>
    </source>
</evidence>
<dbReference type="GO" id="GO:0015087">
    <property type="term" value="F:cobalt ion transmembrane transporter activity"/>
    <property type="evidence" value="ECO:0007669"/>
    <property type="project" value="UniProtKB-UniRule"/>
</dbReference>
<evidence type="ECO:0000256" key="7">
    <source>
        <dbReference type="ARBA" id="ARBA00023136"/>
    </source>
</evidence>
<evidence type="ECO:0000256" key="8">
    <source>
        <dbReference type="RuleBase" id="RU362010"/>
    </source>
</evidence>